<dbReference type="AlphaFoldDB" id="A0AA90R3P7"/>
<sequence>MNLKVLIWNEVNPVENHELLNKIQLLEYHQRLLLTLINNPKQDFYRMIIEKGLSEQEVREFMQICDELSIKMEEQKAEGFIYFQPLFTEFLYLLPEKLDSKDVIRACSSQGLYLPLMKELNKYIYAD</sequence>
<evidence type="ECO:0000313" key="2">
    <source>
        <dbReference type="Proteomes" id="UP001178888"/>
    </source>
</evidence>
<organism evidence="1 2">
    <name type="scientific">Bacillus salipaludis</name>
    <dbReference type="NCBI Taxonomy" id="2547811"/>
    <lineage>
        <taxon>Bacteria</taxon>
        <taxon>Bacillati</taxon>
        <taxon>Bacillota</taxon>
        <taxon>Bacilli</taxon>
        <taxon>Bacillales</taxon>
        <taxon>Bacillaceae</taxon>
        <taxon>Bacillus</taxon>
    </lineage>
</organism>
<dbReference type="InterPro" id="IPR015058">
    <property type="entry name" value="DUF1878"/>
</dbReference>
<keyword evidence="2" id="KW-1185">Reference proteome</keyword>
<name>A0AA90R3P7_9BACI</name>
<dbReference type="EMBL" id="JAVGVR010000001">
    <property type="protein sequence ID" value="MDQ6596366.1"/>
    <property type="molecule type" value="Genomic_DNA"/>
</dbReference>
<comment type="caution">
    <text evidence="1">The sequence shown here is derived from an EMBL/GenBank/DDBJ whole genome shotgun (WGS) entry which is preliminary data.</text>
</comment>
<dbReference type="Pfam" id="PF08963">
    <property type="entry name" value="DUF1878"/>
    <property type="match status" value="1"/>
</dbReference>
<reference evidence="1" key="1">
    <citation type="submission" date="2023-08" db="EMBL/GenBank/DDBJ databases">
        <title>Nitrogen cycling bacteria in agricultural field soils.</title>
        <authorList>
            <person name="Jang J."/>
        </authorList>
    </citation>
    <scope>NUCLEOTIDE SEQUENCE</scope>
    <source>
        <strain evidence="1">PS3-36</strain>
    </source>
</reference>
<dbReference type="RefSeq" id="WP_235824690.1">
    <property type="nucleotide sequence ID" value="NZ_JAVGVR010000001.1"/>
</dbReference>
<dbReference type="Proteomes" id="UP001178888">
    <property type="component" value="Unassembled WGS sequence"/>
</dbReference>
<dbReference type="SUPFAM" id="SSF109915">
    <property type="entry name" value="Hypothetical protein YhaI"/>
    <property type="match status" value="1"/>
</dbReference>
<proteinExistence type="predicted"/>
<dbReference type="InterPro" id="IPR035945">
    <property type="entry name" value="YhaI-like_sf"/>
</dbReference>
<accession>A0AA90R3P7</accession>
<dbReference type="Gene3D" id="1.10.3750.10">
    <property type="entry name" value="YhaI-like"/>
    <property type="match status" value="1"/>
</dbReference>
<protein>
    <submittedName>
        <fullName evidence="1">DUF1878 family protein</fullName>
    </submittedName>
</protein>
<evidence type="ECO:0000313" key="1">
    <source>
        <dbReference type="EMBL" id="MDQ6596366.1"/>
    </source>
</evidence>
<gene>
    <name evidence="1" type="ORF">RCG21_08230</name>
</gene>